<reference evidence="7 8" key="1">
    <citation type="submission" date="2020-10" db="EMBL/GenBank/DDBJ databases">
        <title>Connecting structure to function with the recovery of over 1000 high-quality activated sludge metagenome-assembled genomes encoding full-length rRNA genes using long-read sequencing.</title>
        <authorList>
            <person name="Singleton C.M."/>
            <person name="Petriglieri F."/>
            <person name="Kristensen J.M."/>
            <person name="Kirkegaard R.H."/>
            <person name="Michaelsen T.Y."/>
            <person name="Andersen M.H."/>
            <person name="Karst S.M."/>
            <person name="Dueholm M.S."/>
            <person name="Nielsen P.H."/>
            <person name="Albertsen M."/>
        </authorList>
    </citation>
    <scope>NUCLEOTIDE SEQUENCE [LARGE SCALE GENOMIC DNA]</scope>
    <source>
        <strain evidence="7">OdNE_18-Q3-R46-58_MAXAC.008</strain>
    </source>
</reference>
<dbReference type="PANTHER" id="PTHR43380">
    <property type="entry name" value="2-OXOISOVALERATE DEHYDROGENASE SUBUNIT ALPHA, MITOCHONDRIAL"/>
    <property type="match status" value="1"/>
</dbReference>
<organism evidence="7 8">
    <name type="scientific">Candidatus Geothrix odensensis</name>
    <dbReference type="NCBI Taxonomy" id="2954440"/>
    <lineage>
        <taxon>Bacteria</taxon>
        <taxon>Pseudomonadati</taxon>
        <taxon>Acidobacteriota</taxon>
        <taxon>Holophagae</taxon>
        <taxon>Holophagales</taxon>
        <taxon>Holophagaceae</taxon>
        <taxon>Geothrix</taxon>
    </lineage>
</organism>
<comment type="cofactor">
    <cofactor evidence="1 4">
        <name>thiamine diphosphate</name>
        <dbReference type="ChEBI" id="CHEBI:58937"/>
    </cofactor>
</comment>
<dbReference type="GO" id="GO:0003863">
    <property type="term" value="F:branched-chain 2-oxo acid dehydrogenase activity"/>
    <property type="evidence" value="ECO:0007669"/>
    <property type="project" value="UniProtKB-EC"/>
</dbReference>
<keyword evidence="5" id="KW-1133">Transmembrane helix</keyword>
<dbReference type="EMBL" id="JADKCH010000001">
    <property type="protein sequence ID" value="MBK8571212.1"/>
    <property type="molecule type" value="Genomic_DNA"/>
</dbReference>
<comment type="catalytic activity">
    <reaction evidence="4">
        <text>N(6)-[(R)-lipoyl]-L-lysyl-[protein] + 3-methyl-2-oxobutanoate + H(+) = N(6)-[(R)-S(8)-2-methylpropanoyldihydrolipoyl]-L-lysyl-[protein] + CO2</text>
        <dbReference type="Rhea" id="RHEA:13457"/>
        <dbReference type="Rhea" id="RHEA-COMP:10474"/>
        <dbReference type="Rhea" id="RHEA-COMP:10497"/>
        <dbReference type="ChEBI" id="CHEBI:11851"/>
        <dbReference type="ChEBI" id="CHEBI:15378"/>
        <dbReference type="ChEBI" id="CHEBI:16526"/>
        <dbReference type="ChEBI" id="CHEBI:83099"/>
        <dbReference type="ChEBI" id="CHEBI:83142"/>
        <dbReference type="EC" id="1.2.4.4"/>
    </reaction>
</comment>
<evidence type="ECO:0000256" key="5">
    <source>
        <dbReference type="SAM" id="Phobius"/>
    </source>
</evidence>
<dbReference type="CDD" id="cd02000">
    <property type="entry name" value="TPP_E1_PDC_ADC_BCADC"/>
    <property type="match status" value="1"/>
</dbReference>
<evidence type="ECO:0000256" key="2">
    <source>
        <dbReference type="ARBA" id="ARBA00023002"/>
    </source>
</evidence>
<dbReference type="InterPro" id="IPR029061">
    <property type="entry name" value="THDP-binding"/>
</dbReference>
<dbReference type="InterPro" id="IPR001017">
    <property type="entry name" value="DH_E1"/>
</dbReference>
<dbReference type="GO" id="GO:0009083">
    <property type="term" value="P:branched-chain amino acid catabolic process"/>
    <property type="evidence" value="ECO:0007669"/>
    <property type="project" value="TreeGrafter"/>
</dbReference>
<comment type="function">
    <text evidence="4">The branched-chain alpha-keto dehydrogenase complex catalyzes the overall conversion of alpha-keto acids to acyl-CoA and CO(2). It contains multiple copies of three enzymatic components: branched-chain alpha-keto acid decarboxylase (E1), lipoamide acyltransferase (E2) and lipoamide dehydrogenase (E3).</text>
</comment>
<feature type="domain" description="Dehydrogenase E1 component" evidence="6">
    <location>
        <begin position="11"/>
        <end position="279"/>
    </location>
</feature>
<dbReference type="AlphaFoldDB" id="A0A936EZF9"/>
<name>A0A936EZF9_9BACT</name>
<keyword evidence="2 4" id="KW-0560">Oxidoreductase</keyword>
<keyword evidence="3 4" id="KW-0786">Thiamine pyrophosphate</keyword>
<proteinExistence type="inferred from homology"/>
<feature type="transmembrane region" description="Helical" evidence="5">
    <location>
        <begin position="107"/>
        <end position="128"/>
    </location>
</feature>
<evidence type="ECO:0000256" key="3">
    <source>
        <dbReference type="ARBA" id="ARBA00023052"/>
    </source>
</evidence>
<sequence length="313" mass="33878">MDQDTALRLYEAMLLTRLTEERLVKLFRQGHTLGSVYRSLGQEATACATAMALGPDDVIAPLIRNLGSMFVRGVTPREVFLQYLGRAPGPTGGREHNNHFGSVERGIIAPTSMLGALIPVMAGVALSFRQKGERRVAMTWIGDGGSSTGAFYEGLNFAVVQKLPLIVVGESNGYAFSTPPERQMAGRMSQRSQGAFTLTVDGNDAAAVYEATAQARQRCLEGKGPAFLVCETFRRSGHAEHDDQRYVDPALLAEWAAKDPLPRLEAWMALRGWTVDPSLAGRLEAKLMATAETALEAPWPDPAGKADGVFSRP</sequence>
<comment type="caution">
    <text evidence="7">The sequence shown here is derived from an EMBL/GenBank/DDBJ whole genome shotgun (WGS) entry which is preliminary data.</text>
</comment>
<evidence type="ECO:0000313" key="7">
    <source>
        <dbReference type="EMBL" id="MBK8571212.1"/>
    </source>
</evidence>
<accession>A0A936EZF9</accession>
<protein>
    <recommendedName>
        <fullName evidence="4">2-oxoisovalerate dehydrogenase subunit alpha</fullName>
        <ecNumber evidence="4">1.2.4.4</ecNumber>
    </recommendedName>
    <alternativeName>
        <fullName evidence="4">Branched-chain alpha-keto acid dehydrogenase E1 component alpha chain</fullName>
    </alternativeName>
</protein>
<keyword evidence="5" id="KW-0812">Transmembrane</keyword>
<dbReference type="InterPro" id="IPR050771">
    <property type="entry name" value="Alpha-ketoacid_DH_E1_comp"/>
</dbReference>
<dbReference type="Gene3D" id="3.40.50.970">
    <property type="match status" value="1"/>
</dbReference>
<dbReference type="SUPFAM" id="SSF52518">
    <property type="entry name" value="Thiamin diphosphate-binding fold (THDP-binding)"/>
    <property type="match status" value="1"/>
</dbReference>
<evidence type="ECO:0000259" key="6">
    <source>
        <dbReference type="Pfam" id="PF00676"/>
    </source>
</evidence>
<gene>
    <name evidence="7" type="ORF">IPN91_00945</name>
</gene>
<dbReference type="Proteomes" id="UP000709959">
    <property type="component" value="Unassembled WGS sequence"/>
</dbReference>
<evidence type="ECO:0000256" key="4">
    <source>
        <dbReference type="RuleBase" id="RU365014"/>
    </source>
</evidence>
<keyword evidence="5" id="KW-0472">Membrane</keyword>
<dbReference type="PANTHER" id="PTHR43380:SF1">
    <property type="entry name" value="2-OXOISOVALERATE DEHYDROGENASE SUBUNIT ALPHA, MITOCHONDRIAL"/>
    <property type="match status" value="1"/>
</dbReference>
<evidence type="ECO:0000256" key="1">
    <source>
        <dbReference type="ARBA" id="ARBA00001964"/>
    </source>
</evidence>
<dbReference type="Pfam" id="PF00676">
    <property type="entry name" value="E1_dh"/>
    <property type="match status" value="1"/>
</dbReference>
<evidence type="ECO:0000313" key="8">
    <source>
        <dbReference type="Proteomes" id="UP000709959"/>
    </source>
</evidence>
<comment type="similarity">
    <text evidence="4">Belongs to the BCKDHA family.</text>
</comment>
<dbReference type="EC" id="1.2.4.4" evidence="4"/>